<accession>A0A4Q7IL73</accession>
<comment type="caution">
    <text evidence="3">The sequence shown here is derived from an EMBL/GenBank/DDBJ whole genome shotgun (WGS) entry which is preliminary data.</text>
</comment>
<dbReference type="EMBL" id="PPSX01000038">
    <property type="protein sequence ID" value="RZQ52954.1"/>
    <property type="molecule type" value="Genomic_DNA"/>
</dbReference>
<keyword evidence="2" id="KW-0812">Transmembrane</keyword>
<gene>
    <name evidence="3" type="ORF">C1E23_11375</name>
</gene>
<feature type="coiled-coil region" evidence="1">
    <location>
        <begin position="62"/>
        <end position="89"/>
    </location>
</feature>
<name>A0A4Q7IL73_9GAMM</name>
<keyword evidence="1" id="KW-0175">Coiled coil</keyword>
<reference evidence="3 4" key="1">
    <citation type="submission" date="2018-01" db="EMBL/GenBank/DDBJ databases">
        <title>Co-occurrence of chitin degradation, pigmentation and bioactivity in marine Pseudoalteromonas.</title>
        <authorList>
            <person name="Paulsen S."/>
            <person name="Gram L."/>
            <person name="Machado H."/>
        </authorList>
    </citation>
    <scope>NUCLEOTIDE SEQUENCE [LARGE SCALE GENOMIC DNA]</scope>
    <source>
        <strain evidence="3 4">S3898</strain>
    </source>
</reference>
<evidence type="ECO:0000313" key="4">
    <source>
        <dbReference type="Proteomes" id="UP000291338"/>
    </source>
</evidence>
<sequence length="223" mass="25349">MKIGTGSKGSTDMKEKLRASLSKVTFELTIVTLGVLIALVINEWFQNYQEEKYAHVILEKTHYEMESNLEKLQSAIKIYEETLTVIEKLLKLDPTADNNKLAIAYLDTNSSVWEFALLRDELKEVPVELLITISSSYKATHDAQIASELIGPSSFNKFLKEFSVTTDKQSLLKDLKLDVQNAHMKARFASFLLEHTVSETAYYLKTGEMNPERTQVEFSISLD</sequence>
<proteinExistence type="predicted"/>
<evidence type="ECO:0000256" key="2">
    <source>
        <dbReference type="SAM" id="Phobius"/>
    </source>
</evidence>
<keyword evidence="2" id="KW-1133">Transmembrane helix</keyword>
<dbReference type="AlphaFoldDB" id="A0A4Q7IL73"/>
<dbReference type="Proteomes" id="UP000291338">
    <property type="component" value="Unassembled WGS sequence"/>
</dbReference>
<dbReference type="RefSeq" id="WP_130255680.1">
    <property type="nucleotide sequence ID" value="NZ_PPSX01000038.1"/>
</dbReference>
<protein>
    <submittedName>
        <fullName evidence="3">Uncharacterized protein</fullName>
    </submittedName>
</protein>
<organism evidence="3 4">
    <name type="scientific">Pseudoalteromonas phenolica</name>
    <dbReference type="NCBI Taxonomy" id="161398"/>
    <lineage>
        <taxon>Bacteria</taxon>
        <taxon>Pseudomonadati</taxon>
        <taxon>Pseudomonadota</taxon>
        <taxon>Gammaproteobacteria</taxon>
        <taxon>Alteromonadales</taxon>
        <taxon>Pseudoalteromonadaceae</taxon>
        <taxon>Pseudoalteromonas</taxon>
    </lineage>
</organism>
<evidence type="ECO:0000313" key="3">
    <source>
        <dbReference type="EMBL" id="RZQ52954.1"/>
    </source>
</evidence>
<keyword evidence="2" id="KW-0472">Membrane</keyword>
<feature type="transmembrane region" description="Helical" evidence="2">
    <location>
        <begin position="21"/>
        <end position="41"/>
    </location>
</feature>
<evidence type="ECO:0000256" key="1">
    <source>
        <dbReference type="SAM" id="Coils"/>
    </source>
</evidence>